<evidence type="ECO:0000313" key="11">
    <source>
        <dbReference type="EMBL" id="MDD2167466.1"/>
    </source>
</evidence>
<dbReference type="GO" id="GO:0004252">
    <property type="term" value="F:serine-type endopeptidase activity"/>
    <property type="evidence" value="ECO:0007669"/>
    <property type="project" value="UniProtKB-UniRule"/>
</dbReference>
<keyword evidence="4 7" id="KW-0378">Hydrolase</keyword>
<organism evidence="11 12">
    <name type="scientific">Glaesserella parasuis</name>
    <name type="common">Haemophilus parasuis</name>
    <dbReference type="NCBI Taxonomy" id="738"/>
    <lineage>
        <taxon>Bacteria</taxon>
        <taxon>Pseudomonadati</taxon>
        <taxon>Pseudomonadota</taxon>
        <taxon>Gammaproteobacteria</taxon>
        <taxon>Pasteurellales</taxon>
        <taxon>Pasteurellaceae</taxon>
        <taxon>Glaesserella</taxon>
    </lineage>
</organism>
<evidence type="ECO:0000256" key="5">
    <source>
        <dbReference type="ARBA" id="ARBA00022825"/>
    </source>
</evidence>
<dbReference type="InterPro" id="IPR015500">
    <property type="entry name" value="Peptidase_S8_subtilisin-rel"/>
</dbReference>
<feature type="active site" description="Charge relay system" evidence="6 7">
    <location>
        <position position="58"/>
    </location>
</feature>
<dbReference type="InterPro" id="IPR036709">
    <property type="entry name" value="Autotransporte_beta_dom_sf"/>
</dbReference>
<dbReference type="PROSITE" id="PS51892">
    <property type="entry name" value="SUBTILASE"/>
    <property type="match status" value="1"/>
</dbReference>
<dbReference type="Pfam" id="PF03797">
    <property type="entry name" value="Autotransporter"/>
    <property type="match status" value="1"/>
</dbReference>
<evidence type="ECO:0000256" key="8">
    <source>
        <dbReference type="SAM" id="MobiDB-lite"/>
    </source>
</evidence>
<dbReference type="SUPFAM" id="SSF103515">
    <property type="entry name" value="Autotransporter"/>
    <property type="match status" value="1"/>
</dbReference>
<dbReference type="Pfam" id="PF00082">
    <property type="entry name" value="Peptidase_S8"/>
    <property type="match status" value="1"/>
</dbReference>
<dbReference type="CDD" id="cd04848">
    <property type="entry name" value="Peptidases_S8_Autotransporter_serine_protease_like"/>
    <property type="match status" value="1"/>
</dbReference>
<dbReference type="InterPro" id="IPR034061">
    <property type="entry name" value="Peptidases_S8_Autotransporter"/>
</dbReference>
<feature type="compositionally biased region" description="Low complexity" evidence="8">
    <location>
        <begin position="822"/>
        <end position="833"/>
    </location>
</feature>
<keyword evidence="3 9" id="KW-0732">Signal</keyword>
<dbReference type="PROSITE" id="PS00137">
    <property type="entry name" value="SUBTILASE_HIS"/>
    <property type="match status" value="1"/>
</dbReference>
<dbReference type="SUPFAM" id="SSF51126">
    <property type="entry name" value="Pectin lyase-like"/>
    <property type="match status" value="1"/>
</dbReference>
<dbReference type="PRINTS" id="PR00723">
    <property type="entry name" value="SUBTILISIN"/>
</dbReference>
<dbReference type="Gene3D" id="2.40.128.130">
    <property type="entry name" value="Autotransporter beta-domain"/>
    <property type="match status" value="1"/>
</dbReference>
<dbReference type="GO" id="GO:0006508">
    <property type="term" value="P:proteolysis"/>
    <property type="evidence" value="ECO:0007669"/>
    <property type="project" value="UniProtKB-KW"/>
</dbReference>
<feature type="domain" description="Autotransporter" evidence="10">
    <location>
        <begin position="990"/>
        <end position="1257"/>
    </location>
</feature>
<dbReference type="PROSITE" id="PS00138">
    <property type="entry name" value="SUBTILASE_SER"/>
    <property type="match status" value="1"/>
</dbReference>
<gene>
    <name evidence="11" type="ORF">N5925_02350</name>
</gene>
<dbReference type="InterPro" id="IPR013425">
    <property type="entry name" value="Autotrns_rpt"/>
</dbReference>
<evidence type="ECO:0000256" key="3">
    <source>
        <dbReference type="ARBA" id="ARBA00022729"/>
    </source>
</evidence>
<feature type="signal peptide" evidence="9">
    <location>
        <begin position="1"/>
        <end position="21"/>
    </location>
</feature>
<evidence type="ECO:0000259" key="10">
    <source>
        <dbReference type="PROSITE" id="PS51208"/>
    </source>
</evidence>
<dbReference type="Gene3D" id="3.40.50.200">
    <property type="entry name" value="Peptidase S8/S53 domain"/>
    <property type="match status" value="1"/>
</dbReference>
<dbReference type="SUPFAM" id="SSF52743">
    <property type="entry name" value="Subtilisin-like"/>
    <property type="match status" value="1"/>
</dbReference>
<evidence type="ECO:0000256" key="1">
    <source>
        <dbReference type="ARBA" id="ARBA00011073"/>
    </source>
</evidence>
<evidence type="ECO:0000256" key="2">
    <source>
        <dbReference type="ARBA" id="ARBA00022670"/>
    </source>
</evidence>
<dbReference type="InterPro" id="IPR023828">
    <property type="entry name" value="Peptidase_S8_Ser-AS"/>
</dbReference>
<comment type="similarity">
    <text evidence="1 7">Belongs to the peptidase S8 family.</text>
</comment>
<accession>A0AA42EHB8</accession>
<protein>
    <submittedName>
        <fullName evidence="11">S8 family serine peptidase</fullName>
    </submittedName>
</protein>
<feature type="active site" description="Charge relay system" evidence="6 7">
    <location>
        <position position="343"/>
    </location>
</feature>
<comment type="caution">
    <text evidence="11">The sequence shown here is derived from an EMBL/GenBank/DDBJ whole genome shotgun (WGS) entry which is preliminary data.</text>
</comment>
<feature type="active site" description="Charge relay system" evidence="6 7">
    <location>
        <position position="104"/>
    </location>
</feature>
<dbReference type="InterPro" id="IPR005546">
    <property type="entry name" value="Autotransporte_beta"/>
</dbReference>
<dbReference type="PANTHER" id="PTHR43399:SF4">
    <property type="entry name" value="CELL WALL-ASSOCIATED PROTEASE"/>
    <property type="match status" value="1"/>
</dbReference>
<dbReference type="InterPro" id="IPR000209">
    <property type="entry name" value="Peptidase_S8/S53_dom"/>
</dbReference>
<dbReference type="InterPro" id="IPR036852">
    <property type="entry name" value="Peptidase_S8/S53_dom_sf"/>
</dbReference>
<evidence type="ECO:0000256" key="9">
    <source>
        <dbReference type="SAM" id="SignalP"/>
    </source>
</evidence>
<dbReference type="PANTHER" id="PTHR43399">
    <property type="entry name" value="SUBTILISIN-RELATED"/>
    <property type="match status" value="1"/>
</dbReference>
<evidence type="ECO:0000256" key="6">
    <source>
        <dbReference type="PIRSR" id="PIRSR615500-1"/>
    </source>
</evidence>
<evidence type="ECO:0000313" key="12">
    <source>
        <dbReference type="Proteomes" id="UP001148834"/>
    </source>
</evidence>
<dbReference type="InterPro" id="IPR011050">
    <property type="entry name" value="Pectin_lyase_fold/virulence"/>
</dbReference>
<feature type="compositionally biased region" description="Basic and acidic residues" evidence="8">
    <location>
        <begin position="763"/>
        <end position="772"/>
    </location>
</feature>
<dbReference type="EMBL" id="JAODIR010000006">
    <property type="protein sequence ID" value="MDD2167466.1"/>
    <property type="molecule type" value="Genomic_DNA"/>
</dbReference>
<dbReference type="AlphaFoldDB" id="A0AA42EHB8"/>
<feature type="compositionally biased region" description="Basic and acidic residues" evidence="8">
    <location>
        <begin position="811"/>
        <end position="820"/>
    </location>
</feature>
<feature type="region of interest" description="Disordered" evidence="8">
    <location>
        <begin position="704"/>
        <end position="860"/>
    </location>
</feature>
<dbReference type="NCBIfam" id="TIGR02601">
    <property type="entry name" value="autotrns_rpt"/>
    <property type="match status" value="1"/>
</dbReference>
<name>A0AA42EHB8_GLAPU</name>
<dbReference type="Proteomes" id="UP001148834">
    <property type="component" value="Unassembled WGS sequence"/>
</dbReference>
<evidence type="ECO:0000256" key="7">
    <source>
        <dbReference type="PROSITE-ProRule" id="PRU01240"/>
    </source>
</evidence>
<keyword evidence="5 7" id="KW-0720">Serine protease</keyword>
<feature type="compositionally biased region" description="Basic and acidic residues" evidence="8">
    <location>
        <begin position="739"/>
        <end position="748"/>
    </location>
</feature>
<feature type="chain" id="PRO_5041401968" evidence="9">
    <location>
        <begin position="22"/>
        <end position="1257"/>
    </location>
</feature>
<feature type="compositionally biased region" description="Basic and acidic residues" evidence="8">
    <location>
        <begin position="787"/>
        <end position="796"/>
    </location>
</feature>
<dbReference type="InterPro" id="IPR051048">
    <property type="entry name" value="Peptidase_S8/S53_subtilisin"/>
</dbReference>
<proteinExistence type="inferred from homology"/>
<dbReference type="SMART" id="SM00869">
    <property type="entry name" value="Autotransporter"/>
    <property type="match status" value="1"/>
</dbReference>
<dbReference type="PROSITE" id="PS51208">
    <property type="entry name" value="AUTOTRANSPORTER"/>
    <property type="match status" value="1"/>
</dbReference>
<dbReference type="Pfam" id="PF12951">
    <property type="entry name" value="PATR"/>
    <property type="match status" value="1"/>
</dbReference>
<reference evidence="11" key="1">
    <citation type="submission" date="2022-09" db="EMBL/GenBank/DDBJ databases">
        <title>Molecular characterization of Glaesserella parasuis strains circulating in commercial swine farms using whole-genome sequencing.</title>
        <authorList>
            <person name="Mugabi R."/>
            <person name="Clavijo M."/>
            <person name="Li G."/>
        </authorList>
    </citation>
    <scope>NUCLEOTIDE SEQUENCE</scope>
    <source>
        <strain evidence="11">0435-53</strain>
    </source>
</reference>
<keyword evidence="2 7" id="KW-0645">Protease</keyword>
<dbReference type="InterPro" id="IPR022398">
    <property type="entry name" value="Peptidase_S8_His-AS"/>
</dbReference>
<evidence type="ECO:0000256" key="4">
    <source>
        <dbReference type="ARBA" id="ARBA00022801"/>
    </source>
</evidence>
<sequence length="1257" mass="138658">MKKFLFPLQCCAVLSSPSLFASDLFVTLEKSYNIINLQKAKEQNPAIDGSNVVVGVVDSLFNPEHPSLQGKAIEIGGYKNFDDIYKNDAGSIGSAQKDNATFRHGTHVAGILLGRHLGRTPTFENNGDPYGVAPNAKFYGAAFKESSNFNYWNLNLFDFFSKDPKLNIVNHSWGYKVFPYEQNISNYEQALKTVESNDPYNGYNNKNEVERIVKLAKERKVLNVFGSGNDGKNSASLFELLPRYDEDIRSFIAVGMLDADGIDIASDGKIIIKEKRVNQLSSGGERTLTLQGIHKYSNGFLGSQAYSLMAPGSKIDAANALFDVHNKLNREKQEEFIPLTGTSQAAPMVSGAAALVAQKFPFLNGKQIADVLLSTANQNYTLPKVIIKQKPNYDAFSVIYIDQDIPQDEAQIRQDIAELGYSDTPDKDKVTLNKILTNKTLYRLKREDLMGQGILDVQKALNGVATLDANRLNVSDIQSPTGKTEAYYLIDTQGQNGEFANNIDQKMWDDSLHLATAKNSPAEQMRGLNVGFIKQGLGQLSFSGSNSYKGATLVRGGELRLKSGSALSESSVFVEQDGTLSGSGTIANNLDNKGTVIAGSDDIATLTVGKNYTHHGTAKLVLNFNTQGNSKLVAQHYDIKGGKLLYRPLSGQFYAAGQKVQIDLGSLANSLNRFESVEILSNGSTEFKIADFKLASNRTVINDDTIEEKPVTEPQPSDTAKEESSSEAASTEQPNTEVKPSDTVKEESSPETVSIEQPNAEAKPSDTVKEESTSETASTEQPNTEVKPNDTVKEESSPETVSIEQPNAEAKPSDIVKEESTSETASTEQPSTEVKPNDNVTEESTSETVSTEQLNNVEKEKEKVEAIPAQDGTLIAEVKVKKEAFYIPNSDIGEAIYTARTSADLSQAYRDFFVKLDNTANRQAVLNSIAEDHLPDMLNDSTIKTTHFAQQNLLFSLTPNYFVQRFNTNGIKKLVGGEDVFLSKLAKNNLAQKKYAFYLTPSYHITQANEFKANSHGLRMGVATNIDNKQQLAMSLNYERGKGTFHSANSHSDTFNVALNYVSHFDHFKLLSGVNLGKSQNHYEKQIVGERENITGSYQNRFASAQLGVAKSYKRENFTLSPLTYFNYDFVHQNAFNESGRIFTKSYDSVNYHSTALGAGLLLNYATTLDNAQIQFNSYAIYQHRLSGRNYRNNAKFSEIANSHFTQTYRLTPSLFTLGFSSRVNFNNGFFAQLALESVLTSSQKTRNILATLGYQF</sequence>